<evidence type="ECO:0000313" key="3">
    <source>
        <dbReference type="Proteomes" id="UP001327560"/>
    </source>
</evidence>
<gene>
    <name evidence="2" type="ORF">Cni_G13825</name>
</gene>
<organism evidence="2 3">
    <name type="scientific">Canna indica</name>
    <name type="common">Indian-shot</name>
    <dbReference type="NCBI Taxonomy" id="4628"/>
    <lineage>
        <taxon>Eukaryota</taxon>
        <taxon>Viridiplantae</taxon>
        <taxon>Streptophyta</taxon>
        <taxon>Embryophyta</taxon>
        <taxon>Tracheophyta</taxon>
        <taxon>Spermatophyta</taxon>
        <taxon>Magnoliopsida</taxon>
        <taxon>Liliopsida</taxon>
        <taxon>Zingiberales</taxon>
        <taxon>Cannaceae</taxon>
        <taxon>Canna</taxon>
    </lineage>
</organism>
<name>A0AAQ3KFB2_9LILI</name>
<reference evidence="2 3" key="1">
    <citation type="submission" date="2023-10" db="EMBL/GenBank/DDBJ databases">
        <title>Chromosome-scale genome assembly provides insights into flower coloration mechanisms of Canna indica.</title>
        <authorList>
            <person name="Li C."/>
        </authorList>
    </citation>
    <scope>NUCLEOTIDE SEQUENCE [LARGE SCALE GENOMIC DNA]</scope>
    <source>
        <tissue evidence="2">Flower</tissue>
    </source>
</reference>
<dbReference type="EMBL" id="CP136893">
    <property type="protein sequence ID" value="WOL05102.1"/>
    <property type="molecule type" value="Genomic_DNA"/>
</dbReference>
<feature type="region of interest" description="Disordered" evidence="1">
    <location>
        <begin position="136"/>
        <end position="184"/>
    </location>
</feature>
<dbReference type="PANTHER" id="PTHR47481:SF21">
    <property type="entry name" value="BASIC-LEUCINE ZIPPER TRANSCRIPTION FACTOR Q-RELATED"/>
    <property type="match status" value="1"/>
</dbReference>
<dbReference type="AlphaFoldDB" id="A0AAQ3KFB2"/>
<accession>A0AAQ3KFB2</accession>
<evidence type="ECO:0000256" key="1">
    <source>
        <dbReference type="SAM" id="MobiDB-lite"/>
    </source>
</evidence>
<feature type="compositionally biased region" description="Polar residues" evidence="1">
    <location>
        <begin position="136"/>
        <end position="174"/>
    </location>
</feature>
<protein>
    <submittedName>
        <fullName evidence="2">Uncharacterized protein</fullName>
    </submittedName>
</protein>
<dbReference type="Proteomes" id="UP001327560">
    <property type="component" value="Chromosome 4"/>
</dbReference>
<dbReference type="PANTHER" id="PTHR47481">
    <property type="match status" value="1"/>
</dbReference>
<sequence length="357" mass="40506">MASVDATIAPIVVDSSTTRDAWLRIESQFANKSQSRIYGLQDSLTKLVKGEKSISQYFAEVQSIVNELVTAESPINESVLVIKILSGVGPDYNDVTAAIRATYTPISLEKLFDKLTGHESFIRLRQEPVIMTAQYTRQQQSWTRQRPFQTSNTRRPPFLSNQNGPRPNWYSSPRPQYIRPPFSRPNGPRFVQPAPWRSPQFSNYRPRIQCQLCESKIHIQISPFPVIFSSMKISSHRIRRLVKAPLRALNRVCDFYVRSITNCADHMQYNTAITPLPASYHPVRSADEDLTELIQVSLAARTRATPPVRKSRSMAIGRIDEDKPCYFEDNDVVGSDLLFPKSRSCSGGGKTRPNLFL</sequence>
<dbReference type="Pfam" id="PF14223">
    <property type="entry name" value="Retrotran_gag_2"/>
    <property type="match status" value="1"/>
</dbReference>
<evidence type="ECO:0000313" key="2">
    <source>
        <dbReference type="EMBL" id="WOL05102.1"/>
    </source>
</evidence>
<keyword evidence="3" id="KW-1185">Reference proteome</keyword>
<proteinExistence type="predicted"/>